<dbReference type="PANTHER" id="PTHR43586">
    <property type="entry name" value="CYSTEINE DESULFURASE"/>
    <property type="match status" value="1"/>
</dbReference>
<sequence>MPGETSAQGLEIPDAALGRAWAARRPRTTGLHVDTAACGRTSRAVRARIARHQAAEARRGGYVAEADIAEELSEARDRLGALLGFAADDVAFTESASTALAQLLAAWPVEAGAVVWAPRSDWGPSLAALADRGLRVELLEVDSRGVLDVDALRARLRRERPALVHVTAALSHRAVLQPVAECVAACAPYEVPVVLDTAQALGQFPLPAGAAAAYGTGRKFLCGPRGVGYLAVADPWQAKLVPRAPALAARAWPGEPRPVRRLESREAFVAGRAGLAVALREFHELGPERIMHRLDGVGRAMRAALADVAGWSAGDPASAPGAIVALRPDEHVDPVEVRARLLRHGVVCSVAGPERAPQHMTGPLLRFSPHVDVHSGDLVRLAGLLARCSGPVR</sequence>
<comment type="cofactor">
    <cofactor evidence="1">
        <name>pyridoxal 5'-phosphate</name>
        <dbReference type="ChEBI" id="CHEBI:597326"/>
    </cofactor>
</comment>
<name>A0A2N3X1U4_9PSEU</name>
<comment type="caution">
    <text evidence="5">The sequence shown here is derived from an EMBL/GenBank/DDBJ whole genome shotgun (WGS) entry which is preliminary data.</text>
</comment>
<evidence type="ECO:0000313" key="5">
    <source>
        <dbReference type="EMBL" id="PKW00076.1"/>
    </source>
</evidence>
<dbReference type="InterPro" id="IPR015424">
    <property type="entry name" value="PyrdxlP-dep_Trfase"/>
</dbReference>
<protein>
    <submittedName>
        <fullName evidence="5">Pyridoxal 5-phosphate dependent beta-lyase</fullName>
    </submittedName>
</protein>
<dbReference type="InterPro" id="IPR015421">
    <property type="entry name" value="PyrdxlP-dep_Trfase_major"/>
</dbReference>
<evidence type="ECO:0000256" key="3">
    <source>
        <dbReference type="ARBA" id="ARBA00023194"/>
    </source>
</evidence>
<keyword evidence="6" id="KW-1185">Reference proteome</keyword>
<dbReference type="GO" id="GO:0017000">
    <property type="term" value="P:antibiotic biosynthetic process"/>
    <property type="evidence" value="ECO:0007669"/>
    <property type="project" value="UniProtKB-KW"/>
</dbReference>
<dbReference type="Gene3D" id="3.40.640.10">
    <property type="entry name" value="Type I PLP-dependent aspartate aminotransferase-like (Major domain)"/>
    <property type="match status" value="1"/>
</dbReference>
<dbReference type="SUPFAM" id="SSF53383">
    <property type="entry name" value="PLP-dependent transferases"/>
    <property type="match status" value="1"/>
</dbReference>
<dbReference type="PANTHER" id="PTHR43586:SF8">
    <property type="entry name" value="CYSTEINE DESULFURASE 1, CHLOROPLASTIC"/>
    <property type="match status" value="1"/>
</dbReference>
<dbReference type="OrthoDB" id="9808002at2"/>
<dbReference type="InterPro" id="IPR000192">
    <property type="entry name" value="Aminotrans_V_dom"/>
</dbReference>
<evidence type="ECO:0000256" key="1">
    <source>
        <dbReference type="ARBA" id="ARBA00001933"/>
    </source>
</evidence>
<dbReference type="InterPro" id="IPR015422">
    <property type="entry name" value="PyrdxlP-dep_Trfase_small"/>
</dbReference>
<evidence type="ECO:0000259" key="4">
    <source>
        <dbReference type="Pfam" id="PF00266"/>
    </source>
</evidence>
<organism evidence="5 6">
    <name type="scientific">Amycolatopsis echigonensis</name>
    <dbReference type="NCBI Taxonomy" id="2576905"/>
    <lineage>
        <taxon>Bacteria</taxon>
        <taxon>Bacillati</taxon>
        <taxon>Actinomycetota</taxon>
        <taxon>Actinomycetes</taxon>
        <taxon>Pseudonocardiales</taxon>
        <taxon>Pseudonocardiaceae</taxon>
        <taxon>Amycolatopsis</taxon>
    </lineage>
</organism>
<dbReference type="RefSeq" id="WP_101433792.1">
    <property type="nucleotide sequence ID" value="NZ_PJMY01000001.1"/>
</dbReference>
<evidence type="ECO:0000313" key="6">
    <source>
        <dbReference type="Proteomes" id="UP000233750"/>
    </source>
</evidence>
<dbReference type="Proteomes" id="UP000233750">
    <property type="component" value="Unassembled WGS sequence"/>
</dbReference>
<accession>A0A2N3X1U4</accession>
<evidence type="ECO:0000256" key="2">
    <source>
        <dbReference type="ARBA" id="ARBA00022898"/>
    </source>
</evidence>
<dbReference type="EMBL" id="PJMY01000001">
    <property type="protein sequence ID" value="PKW00076.1"/>
    <property type="molecule type" value="Genomic_DNA"/>
</dbReference>
<keyword evidence="3" id="KW-0045">Antibiotic biosynthesis</keyword>
<proteinExistence type="predicted"/>
<gene>
    <name evidence="5" type="ORF">ATK30_0149</name>
</gene>
<keyword evidence="2" id="KW-0663">Pyridoxal phosphate</keyword>
<reference evidence="5 6" key="1">
    <citation type="submission" date="2017-12" db="EMBL/GenBank/DDBJ databases">
        <title>Sequencing the genomes of 1000 Actinobacteria strains.</title>
        <authorList>
            <person name="Klenk H.-P."/>
        </authorList>
    </citation>
    <scope>NUCLEOTIDE SEQUENCE [LARGE SCALE GENOMIC DNA]</scope>
    <source>
        <strain evidence="5 6">DSM 45165</strain>
    </source>
</reference>
<dbReference type="Gene3D" id="3.90.1150.10">
    <property type="entry name" value="Aspartate Aminotransferase, domain 1"/>
    <property type="match status" value="1"/>
</dbReference>
<feature type="domain" description="Aminotransferase class V" evidence="4">
    <location>
        <begin position="50"/>
        <end position="243"/>
    </location>
</feature>
<dbReference type="Pfam" id="PF00266">
    <property type="entry name" value="Aminotran_5"/>
    <property type="match status" value="1"/>
</dbReference>
<dbReference type="AlphaFoldDB" id="A0A2N3X1U4"/>